<reference evidence="1 2" key="1">
    <citation type="submission" date="2013-08" db="EMBL/GenBank/DDBJ databases">
        <title>The genome sequence of Skermanella stibiiresistens.</title>
        <authorList>
            <person name="Zhu W."/>
            <person name="Wang G."/>
        </authorList>
    </citation>
    <scope>NUCLEOTIDE SEQUENCE [LARGE SCALE GENOMIC DNA]</scope>
    <source>
        <strain evidence="1 2">SB22</strain>
    </source>
</reference>
<evidence type="ECO:0000313" key="2">
    <source>
        <dbReference type="Proteomes" id="UP000019486"/>
    </source>
</evidence>
<comment type="caution">
    <text evidence="1">The sequence shown here is derived from an EMBL/GenBank/DDBJ whole genome shotgun (WGS) entry which is preliminary data.</text>
</comment>
<protein>
    <submittedName>
        <fullName evidence="1">Uncharacterized protein</fullName>
    </submittedName>
</protein>
<dbReference type="EMBL" id="AVFL01000019">
    <property type="protein sequence ID" value="EWY38309.1"/>
    <property type="molecule type" value="Genomic_DNA"/>
</dbReference>
<dbReference type="Proteomes" id="UP000019486">
    <property type="component" value="Unassembled WGS sequence"/>
</dbReference>
<gene>
    <name evidence="1" type="ORF">N825_13960</name>
</gene>
<proteinExistence type="predicted"/>
<evidence type="ECO:0000313" key="1">
    <source>
        <dbReference type="EMBL" id="EWY38309.1"/>
    </source>
</evidence>
<keyword evidence="2" id="KW-1185">Reference proteome</keyword>
<dbReference type="STRING" id="1385369.N825_13960"/>
<accession>W9GWY0</accession>
<name>W9GWY0_9PROT</name>
<dbReference type="AlphaFoldDB" id="W9GWY0"/>
<sequence>MGDFLSKRTDNSGGRGQANIQAAAATVRLRSLMIHHIYLDNVYRDN</sequence>
<organism evidence="1 2">
    <name type="scientific">Skermanella stibiiresistens SB22</name>
    <dbReference type="NCBI Taxonomy" id="1385369"/>
    <lineage>
        <taxon>Bacteria</taxon>
        <taxon>Pseudomonadati</taxon>
        <taxon>Pseudomonadota</taxon>
        <taxon>Alphaproteobacteria</taxon>
        <taxon>Rhodospirillales</taxon>
        <taxon>Azospirillaceae</taxon>
        <taxon>Skermanella</taxon>
    </lineage>
</organism>